<protein>
    <submittedName>
        <fullName evidence="2">Uncharacterized protein</fullName>
    </submittedName>
</protein>
<dbReference type="Proteomes" id="UP000246099">
    <property type="component" value="Chromosome"/>
</dbReference>
<proteinExistence type="predicted"/>
<keyword evidence="1" id="KW-0472">Membrane</keyword>
<feature type="transmembrane region" description="Helical" evidence="1">
    <location>
        <begin position="53"/>
        <end position="74"/>
    </location>
</feature>
<dbReference type="EMBL" id="CP029600">
    <property type="protein sequence ID" value="AWO02128.1"/>
    <property type="molecule type" value="Genomic_DNA"/>
</dbReference>
<feature type="transmembrane region" description="Helical" evidence="1">
    <location>
        <begin position="105"/>
        <end position="124"/>
    </location>
</feature>
<keyword evidence="1" id="KW-0812">Transmembrane</keyword>
<sequence length="174" mass="20247">MKFYVKLLDNYFDRPLVYDFIFCILLVVGFFLKRNFLGLTCASGYFDNIFSNIISTMVSFAGFIITALTVIVTVKSSLKIRDISEAKNGLELLLTSRNYKKIVSVFKYAVIELILGLLLMYLVWIPYFLIPYYIFLLTISIGVFVIMITIFRTVYVFFNIIFLEFAVEESEEKD</sequence>
<evidence type="ECO:0000313" key="3">
    <source>
        <dbReference type="Proteomes" id="UP000246099"/>
    </source>
</evidence>
<reference evidence="2 3" key="1">
    <citation type="submission" date="2018-05" db="EMBL/GenBank/DDBJ databases">
        <title>Chitinophaga sp. nov., isolated from rhizosphere soil of Alhagi.</title>
        <authorList>
            <person name="Liu Y."/>
        </authorList>
    </citation>
    <scope>NUCLEOTIDE SEQUENCE [LARGE SCALE GENOMIC DNA]</scope>
    <source>
        <strain evidence="2 3">T22</strain>
    </source>
</reference>
<dbReference type="RefSeq" id="WP_119078333.1">
    <property type="nucleotide sequence ID" value="NZ_CP029600.1"/>
</dbReference>
<feature type="transmembrane region" description="Helical" evidence="1">
    <location>
        <begin position="130"/>
        <end position="151"/>
    </location>
</feature>
<evidence type="ECO:0000256" key="1">
    <source>
        <dbReference type="SAM" id="Phobius"/>
    </source>
</evidence>
<gene>
    <name evidence="2" type="ORF">DLD77_10700</name>
</gene>
<feature type="transmembrane region" description="Helical" evidence="1">
    <location>
        <begin position="16"/>
        <end position="33"/>
    </location>
</feature>
<name>A0ABM6WDF2_9BACT</name>
<accession>A0ABM6WDF2</accession>
<keyword evidence="3" id="KW-1185">Reference proteome</keyword>
<keyword evidence="1" id="KW-1133">Transmembrane helix</keyword>
<evidence type="ECO:0000313" key="2">
    <source>
        <dbReference type="EMBL" id="AWO02128.1"/>
    </source>
</evidence>
<organism evidence="2 3">
    <name type="scientific">Chitinophaga alhagiae</name>
    <dbReference type="NCBI Taxonomy" id="2203219"/>
    <lineage>
        <taxon>Bacteria</taxon>
        <taxon>Pseudomonadati</taxon>
        <taxon>Bacteroidota</taxon>
        <taxon>Chitinophagia</taxon>
        <taxon>Chitinophagales</taxon>
        <taxon>Chitinophagaceae</taxon>
        <taxon>Chitinophaga</taxon>
    </lineage>
</organism>